<dbReference type="Pfam" id="PF03787">
    <property type="entry name" value="RAMPs"/>
    <property type="match status" value="1"/>
</dbReference>
<feature type="domain" description="CRISPR type III-associated protein" evidence="2">
    <location>
        <begin position="11"/>
        <end position="144"/>
    </location>
</feature>
<accession>A7GFB1</accession>
<dbReference type="InterPro" id="IPR005537">
    <property type="entry name" value="RAMP_III_fam"/>
</dbReference>
<gene>
    <name evidence="3" type="primary">cmr1</name>
    <name evidence="3" type="ordered locus">CLI_2221</name>
</gene>
<dbReference type="GO" id="GO:0051607">
    <property type="term" value="P:defense response to virus"/>
    <property type="evidence" value="ECO:0007669"/>
    <property type="project" value="UniProtKB-KW"/>
</dbReference>
<dbReference type="NCBIfam" id="TIGR01894">
    <property type="entry name" value="cas_TM1795_cmr1"/>
    <property type="match status" value="1"/>
</dbReference>
<evidence type="ECO:0000313" key="4">
    <source>
        <dbReference type="Proteomes" id="UP000002410"/>
    </source>
</evidence>
<keyword evidence="1" id="KW-0051">Antiviral defense</keyword>
<dbReference type="InterPro" id="IPR007522">
    <property type="entry name" value="CRISPR-assoc_prot_TM1795"/>
</dbReference>
<protein>
    <submittedName>
        <fullName evidence="3">CRISPR-associated RAMP protein, Cmr1 family</fullName>
    </submittedName>
</protein>
<name>A7GFB1_CLOBL</name>
<dbReference type="Proteomes" id="UP000002410">
    <property type="component" value="Chromosome"/>
</dbReference>
<dbReference type="KEGG" id="cbf:CLI_2221"/>
<reference evidence="4" key="1">
    <citation type="submission" date="2007-06" db="EMBL/GenBank/DDBJ databases">
        <authorList>
            <person name="Brinkac L.M."/>
            <person name="Daugherty S."/>
            <person name="Dodson R.J."/>
            <person name="Madupu R."/>
            <person name="Brown J.L."/>
            <person name="Bruce D."/>
            <person name="Detter C."/>
            <person name="Munk C."/>
            <person name="Smith L.A."/>
            <person name="Smith T.J."/>
            <person name="White O."/>
            <person name="Brettin T.S."/>
        </authorList>
    </citation>
    <scope>NUCLEOTIDE SEQUENCE [LARGE SCALE GENOMIC DNA]</scope>
    <source>
        <strain evidence="4">Langeland / NCTC 10281 / Type F</strain>
    </source>
</reference>
<evidence type="ECO:0000259" key="2">
    <source>
        <dbReference type="Pfam" id="PF03787"/>
    </source>
</evidence>
<proteinExistence type="predicted"/>
<evidence type="ECO:0000256" key="1">
    <source>
        <dbReference type="ARBA" id="ARBA00023118"/>
    </source>
</evidence>
<dbReference type="EMBL" id="CP000728">
    <property type="protein sequence ID" value="ABS42399.1"/>
    <property type="molecule type" value="Genomic_DNA"/>
</dbReference>
<evidence type="ECO:0000313" key="3">
    <source>
        <dbReference type="EMBL" id="ABS42399.1"/>
    </source>
</evidence>
<organism evidence="3 4">
    <name type="scientific">Clostridium botulinum (strain Langeland / NCTC 10281 / Type F)</name>
    <dbReference type="NCBI Taxonomy" id="441772"/>
    <lineage>
        <taxon>Bacteria</taxon>
        <taxon>Bacillati</taxon>
        <taxon>Bacillota</taxon>
        <taxon>Clostridia</taxon>
        <taxon>Eubacteriales</taxon>
        <taxon>Clostridiaceae</taxon>
        <taxon>Clostridium</taxon>
    </lineage>
</organism>
<dbReference type="RefSeq" id="WP_012100156.1">
    <property type="nucleotide sequence ID" value="NC_009699.1"/>
</dbReference>
<dbReference type="HOGENOM" id="CLU_701513_0_0_9"/>
<sequence length="393" mass="46774">MERVKVTLGVVTDMFSEGVNSNKEAEFRITELKALLRSTFREFFYYTSLDDLKEKEELLFGSTNRKSPVIIKFGRNNKIRFKDKKKLVLHKNMFKEAIPSGTTINIIFQSRYEKYLKTYVYTLKLASIMGALGKRSRKGMGAFKIIKIDDNEIIDINKSVEDLLCGYEEQFKINEKIYLIKTRKLLKEKQYKDNCTKYKIECDANMPKNVNYVKNIYKIYLGNLTEEKSRNKIDCTLRNFSWLNHYRLSDLNKIFSNETIKKIEKETGKRIDNEISLENLFNKEILGNYNYKYKEKEVTKKNILTRFACPVYVTIYQKSRGELIENYLIIKELNYDYVYKKILDKKVSNKKVTEQKKEEIRTDIKSELKEMKPIDKYYVEEFVKKIIECCEVK</sequence>
<dbReference type="AlphaFoldDB" id="A7GFB1"/>